<evidence type="ECO:0000313" key="5">
    <source>
        <dbReference type="EMBL" id="WOL09308.1"/>
    </source>
</evidence>
<evidence type="ECO:0000256" key="2">
    <source>
        <dbReference type="PROSITE-ProRule" id="PRU00781"/>
    </source>
</evidence>
<dbReference type="Gene3D" id="3.30.810.10">
    <property type="entry name" value="2-Layer Sandwich"/>
    <property type="match status" value="1"/>
</dbReference>
<dbReference type="Pfam" id="PF01504">
    <property type="entry name" value="PIP5K"/>
    <property type="match status" value="1"/>
</dbReference>
<keyword evidence="2" id="KW-0067">ATP-binding</keyword>
<dbReference type="Proteomes" id="UP001327560">
    <property type="component" value="Chromosome 5"/>
</dbReference>
<protein>
    <recommendedName>
        <fullName evidence="1">1-phosphatidylinositol-4-phosphate 5-kinase</fullName>
        <ecNumber evidence="1">2.7.1.68</ecNumber>
    </recommendedName>
</protein>
<evidence type="ECO:0000259" key="4">
    <source>
        <dbReference type="PROSITE" id="PS51455"/>
    </source>
</evidence>
<dbReference type="PANTHER" id="PTHR23086">
    <property type="entry name" value="PHOSPHATIDYLINOSITOL-4-PHOSPHATE 5-KINASE"/>
    <property type="match status" value="1"/>
</dbReference>
<organism evidence="5 6">
    <name type="scientific">Canna indica</name>
    <name type="common">Indian-shot</name>
    <dbReference type="NCBI Taxonomy" id="4628"/>
    <lineage>
        <taxon>Eukaryota</taxon>
        <taxon>Viridiplantae</taxon>
        <taxon>Streptophyta</taxon>
        <taxon>Embryophyta</taxon>
        <taxon>Tracheophyta</taxon>
        <taxon>Spermatophyta</taxon>
        <taxon>Magnoliopsida</taxon>
        <taxon>Liliopsida</taxon>
        <taxon>Zingiberales</taxon>
        <taxon>Cannaceae</taxon>
        <taxon>Canna</taxon>
    </lineage>
</organism>
<dbReference type="PROSITE" id="PS51455">
    <property type="entry name" value="PIPK"/>
    <property type="match status" value="1"/>
</dbReference>
<dbReference type="GO" id="GO:0005886">
    <property type="term" value="C:plasma membrane"/>
    <property type="evidence" value="ECO:0007669"/>
    <property type="project" value="TreeGrafter"/>
</dbReference>
<evidence type="ECO:0000256" key="3">
    <source>
        <dbReference type="SAM" id="MobiDB-lite"/>
    </source>
</evidence>
<name>A0AAQ3KLI7_9LILI</name>
<keyword evidence="6" id="KW-1185">Reference proteome</keyword>
<dbReference type="GO" id="GO:0046854">
    <property type="term" value="P:phosphatidylinositol phosphate biosynthetic process"/>
    <property type="evidence" value="ECO:0007669"/>
    <property type="project" value="TreeGrafter"/>
</dbReference>
<dbReference type="EC" id="2.7.1.68" evidence="1"/>
<dbReference type="SMART" id="SM00330">
    <property type="entry name" value="PIPKc"/>
    <property type="match status" value="1"/>
</dbReference>
<dbReference type="InterPro" id="IPR023610">
    <property type="entry name" value="PInositol-4/5-P-5/4-kinase"/>
</dbReference>
<dbReference type="InterPro" id="IPR027483">
    <property type="entry name" value="PInositol-4-P-4/5-kinase_C_sf"/>
</dbReference>
<dbReference type="InterPro" id="IPR002498">
    <property type="entry name" value="PInositol-4-P-4/5-kinase_core"/>
</dbReference>
<dbReference type="Gene3D" id="3.30.800.10">
    <property type="entry name" value="Phosphatidylinositol Phosphate Kinase II Beta"/>
    <property type="match status" value="1"/>
</dbReference>
<accession>A0AAQ3KLI7</accession>
<sequence length="468" mass="52660">MAMAATARFESTSFPNSTPRSRFDLYSSSLLLNALRSWPSSIASISSRAAPEKSASIDTGLPSNRRPQLLLPSLIVVLAVKRDSITKLFGVQETMERKMVITEQEPLSLDFASISTLVLQCSIDSNGTDSKFEWRDYSLPVFRKLQEFQELDIDDYMVSICGPETLKLLTKKKSVSSIPLPHDDRFILKTITKSQMKVFLEILPKYYVHVRKNKNTLLTKFFGLHSVKPQGGQKVRFLVCGNILRSDLCIHKHYVLRVPPHGHHFSKRVQEDLNLAFHLHAPLQRKLMMQLNKDCKFLEKVGIVHYSLLLGIHICHAPFEAVLEARHSSLHSSGSDDVIRSSDRPESEHSDADEDLISDKNSTSSCSAGIEGKLGVKMAAQAVAFQKKETTLASSYTGKDQLNNVFLFFGIIDIFQGCSILKHMELVFRSLKTDAPSISGINPREYSTNFQEYLSQVFPKSDYESLVL</sequence>
<feature type="region of interest" description="Disordered" evidence="3">
    <location>
        <begin position="331"/>
        <end position="364"/>
    </location>
</feature>
<gene>
    <name evidence="5" type="ORF">Cni_G18061</name>
</gene>
<dbReference type="AlphaFoldDB" id="A0AAQ3KLI7"/>
<evidence type="ECO:0000256" key="1">
    <source>
        <dbReference type="ARBA" id="ARBA00012172"/>
    </source>
</evidence>
<feature type="domain" description="PIPK" evidence="4">
    <location>
        <begin position="70"/>
        <end position="458"/>
    </location>
</feature>
<proteinExistence type="predicted"/>
<keyword evidence="2" id="KW-0547">Nucleotide-binding</keyword>
<keyword evidence="2" id="KW-0418">Kinase</keyword>
<keyword evidence="2" id="KW-0808">Transferase</keyword>
<dbReference type="SUPFAM" id="SSF56104">
    <property type="entry name" value="SAICAR synthase-like"/>
    <property type="match status" value="1"/>
</dbReference>
<feature type="compositionally biased region" description="Basic and acidic residues" evidence="3">
    <location>
        <begin position="337"/>
        <end position="350"/>
    </location>
</feature>
<reference evidence="5 6" key="1">
    <citation type="submission" date="2023-10" db="EMBL/GenBank/DDBJ databases">
        <title>Chromosome-scale genome assembly provides insights into flower coloration mechanisms of Canna indica.</title>
        <authorList>
            <person name="Li C."/>
        </authorList>
    </citation>
    <scope>NUCLEOTIDE SEQUENCE [LARGE SCALE GENOMIC DNA]</scope>
    <source>
        <tissue evidence="5">Flower</tissue>
    </source>
</reference>
<dbReference type="GO" id="GO:0016308">
    <property type="term" value="F:1-phosphatidylinositol-4-phosphate 5-kinase activity"/>
    <property type="evidence" value="ECO:0007669"/>
    <property type="project" value="UniProtKB-EC"/>
</dbReference>
<dbReference type="GO" id="GO:0005524">
    <property type="term" value="F:ATP binding"/>
    <property type="evidence" value="ECO:0007669"/>
    <property type="project" value="UniProtKB-UniRule"/>
</dbReference>
<dbReference type="InterPro" id="IPR027484">
    <property type="entry name" value="PInositol-4-P-5-kinase_N"/>
</dbReference>
<evidence type="ECO:0000313" key="6">
    <source>
        <dbReference type="Proteomes" id="UP001327560"/>
    </source>
</evidence>
<dbReference type="EMBL" id="CP136894">
    <property type="protein sequence ID" value="WOL09308.1"/>
    <property type="molecule type" value="Genomic_DNA"/>
</dbReference>
<dbReference type="PANTHER" id="PTHR23086:SF111">
    <property type="entry name" value="PHOSPHATIDYLINOSITOL 4-PHOSPHATE 5-KINASE 10"/>
    <property type="match status" value="1"/>
</dbReference>